<dbReference type="InterPro" id="IPR001841">
    <property type="entry name" value="Znf_RING"/>
</dbReference>
<keyword evidence="12 14" id="KW-0472">Membrane</keyword>
<reference evidence="16" key="4">
    <citation type="submission" date="2019-03" db="UniProtKB">
        <authorList>
            <consortium name="EnsemblPlants"/>
        </authorList>
    </citation>
    <scope>IDENTIFICATION</scope>
</reference>
<organism evidence="16 17">
    <name type="scientific">Aegilops tauschii subsp. strangulata</name>
    <name type="common">Goatgrass</name>
    <dbReference type="NCBI Taxonomy" id="200361"/>
    <lineage>
        <taxon>Eukaryota</taxon>
        <taxon>Viridiplantae</taxon>
        <taxon>Streptophyta</taxon>
        <taxon>Embryophyta</taxon>
        <taxon>Tracheophyta</taxon>
        <taxon>Spermatophyta</taxon>
        <taxon>Magnoliopsida</taxon>
        <taxon>Liliopsida</taxon>
        <taxon>Poales</taxon>
        <taxon>Poaceae</taxon>
        <taxon>BOP clade</taxon>
        <taxon>Pooideae</taxon>
        <taxon>Triticodae</taxon>
        <taxon>Triticeae</taxon>
        <taxon>Triticinae</taxon>
        <taxon>Aegilops</taxon>
    </lineage>
</organism>
<evidence type="ECO:0000256" key="1">
    <source>
        <dbReference type="ARBA" id="ARBA00000900"/>
    </source>
</evidence>
<keyword evidence="9" id="KW-0833">Ubl conjugation pathway</keyword>
<proteinExistence type="predicted"/>
<dbReference type="PANTHER" id="PTHR46913">
    <property type="entry name" value="RING-H2 FINGER PROTEIN ATL16"/>
    <property type="match status" value="1"/>
</dbReference>
<comment type="pathway">
    <text evidence="3">Protein modification; protein ubiquitination.</text>
</comment>
<evidence type="ECO:0000256" key="6">
    <source>
        <dbReference type="ARBA" id="ARBA00022692"/>
    </source>
</evidence>
<evidence type="ECO:0000256" key="2">
    <source>
        <dbReference type="ARBA" id="ARBA00004167"/>
    </source>
</evidence>
<dbReference type="Gene3D" id="3.30.40.10">
    <property type="entry name" value="Zinc/RING finger domain, C3HC4 (zinc finger)"/>
    <property type="match status" value="1"/>
</dbReference>
<dbReference type="GO" id="GO:0008270">
    <property type="term" value="F:zinc ion binding"/>
    <property type="evidence" value="ECO:0007669"/>
    <property type="project" value="UniProtKB-KW"/>
</dbReference>
<dbReference type="Pfam" id="PF13639">
    <property type="entry name" value="zf-RING_2"/>
    <property type="match status" value="1"/>
</dbReference>
<keyword evidence="5" id="KW-0808">Transferase</keyword>
<dbReference type="InterPro" id="IPR044600">
    <property type="entry name" value="ATL1/ATL16-like"/>
</dbReference>
<reference evidence="17" key="1">
    <citation type="journal article" date="2014" name="Science">
        <title>Ancient hybridizations among the ancestral genomes of bread wheat.</title>
        <authorList>
            <consortium name="International Wheat Genome Sequencing Consortium,"/>
            <person name="Marcussen T."/>
            <person name="Sandve S.R."/>
            <person name="Heier L."/>
            <person name="Spannagl M."/>
            <person name="Pfeifer M."/>
            <person name="Jakobsen K.S."/>
            <person name="Wulff B.B."/>
            <person name="Steuernagel B."/>
            <person name="Mayer K.F."/>
            <person name="Olsen O.A."/>
        </authorList>
    </citation>
    <scope>NUCLEOTIDE SEQUENCE [LARGE SCALE GENOMIC DNA]</scope>
    <source>
        <strain evidence="17">cv. AL8/78</strain>
    </source>
</reference>
<dbReference type="GO" id="GO:0016020">
    <property type="term" value="C:membrane"/>
    <property type="evidence" value="ECO:0007669"/>
    <property type="project" value="UniProtKB-SubCell"/>
</dbReference>
<protein>
    <recommendedName>
        <fullName evidence="4">RING-type E3 ubiquitin transferase</fullName>
        <ecNumber evidence="4">2.3.2.27</ecNumber>
    </recommendedName>
</protein>
<dbReference type="AlphaFoldDB" id="A0A453DRN4"/>
<evidence type="ECO:0000256" key="3">
    <source>
        <dbReference type="ARBA" id="ARBA00004906"/>
    </source>
</evidence>
<keyword evidence="8 13" id="KW-0863">Zinc-finger</keyword>
<dbReference type="SUPFAM" id="SSF57850">
    <property type="entry name" value="RING/U-box"/>
    <property type="match status" value="1"/>
</dbReference>
<evidence type="ECO:0000259" key="15">
    <source>
        <dbReference type="PROSITE" id="PS50089"/>
    </source>
</evidence>
<dbReference type="EC" id="2.3.2.27" evidence="4"/>
<accession>A0A453DRN4</accession>
<dbReference type="GO" id="GO:0016567">
    <property type="term" value="P:protein ubiquitination"/>
    <property type="evidence" value="ECO:0007669"/>
    <property type="project" value="InterPro"/>
</dbReference>
<evidence type="ECO:0000313" key="16">
    <source>
        <dbReference type="EnsemblPlants" id="AET3Gv20048600.1"/>
    </source>
</evidence>
<keyword evidence="7" id="KW-0479">Metal-binding</keyword>
<evidence type="ECO:0000256" key="11">
    <source>
        <dbReference type="ARBA" id="ARBA00022989"/>
    </source>
</evidence>
<evidence type="ECO:0000256" key="7">
    <source>
        <dbReference type="ARBA" id="ARBA00022723"/>
    </source>
</evidence>
<evidence type="ECO:0000313" key="17">
    <source>
        <dbReference type="Proteomes" id="UP000015105"/>
    </source>
</evidence>
<dbReference type="PANTHER" id="PTHR46913:SF1">
    <property type="entry name" value="RING-H2 FINGER PROTEIN ATL16"/>
    <property type="match status" value="1"/>
</dbReference>
<sequence length="186" mass="19648">LHSPSHTHVMDPFHGILIAAAILVLFLIFVAFPLSFLRYYFSTSVAEVPAPRGVGTELLGSLPVTVYRTEDHVGVLECAVCLAGLQDGEQARFLPCCGHGFHAGCISAWLASRPTCPLCRVTVVGKLPDALTSTSLPPTPQEPANYAGNLPASVLMLGVSDQATLGAVTVASDGEAAPPLQRQRCW</sequence>
<evidence type="ECO:0000256" key="4">
    <source>
        <dbReference type="ARBA" id="ARBA00012483"/>
    </source>
</evidence>
<reference evidence="16" key="5">
    <citation type="journal article" date="2021" name="G3 (Bethesda)">
        <title>Aegilops tauschii genome assembly Aet v5.0 features greater sequence contiguity and improved annotation.</title>
        <authorList>
            <person name="Wang L."/>
            <person name="Zhu T."/>
            <person name="Rodriguez J.C."/>
            <person name="Deal K.R."/>
            <person name="Dubcovsky J."/>
            <person name="McGuire P.E."/>
            <person name="Lux T."/>
            <person name="Spannagl M."/>
            <person name="Mayer K.F.X."/>
            <person name="Baldrich P."/>
            <person name="Meyers B.C."/>
            <person name="Huo N."/>
            <person name="Gu Y.Q."/>
            <person name="Zhou H."/>
            <person name="Devos K.M."/>
            <person name="Bennetzen J.L."/>
            <person name="Unver T."/>
            <person name="Budak H."/>
            <person name="Gulick P.J."/>
            <person name="Galiba G."/>
            <person name="Kalapos B."/>
            <person name="Nelson D.R."/>
            <person name="Li P."/>
            <person name="You F.M."/>
            <person name="Luo M.C."/>
            <person name="Dvorak J."/>
        </authorList>
    </citation>
    <scope>NUCLEOTIDE SEQUENCE [LARGE SCALE GENOMIC DNA]</scope>
    <source>
        <strain evidence="16">cv. AL8/78</strain>
    </source>
</reference>
<reference evidence="17" key="2">
    <citation type="journal article" date="2017" name="Nat. Plants">
        <title>The Aegilops tauschii genome reveals multiple impacts of transposons.</title>
        <authorList>
            <person name="Zhao G."/>
            <person name="Zou C."/>
            <person name="Li K."/>
            <person name="Wang K."/>
            <person name="Li T."/>
            <person name="Gao L."/>
            <person name="Zhang X."/>
            <person name="Wang H."/>
            <person name="Yang Z."/>
            <person name="Liu X."/>
            <person name="Jiang W."/>
            <person name="Mao L."/>
            <person name="Kong X."/>
            <person name="Jiao Y."/>
            <person name="Jia J."/>
        </authorList>
    </citation>
    <scope>NUCLEOTIDE SEQUENCE [LARGE SCALE GENOMIC DNA]</scope>
    <source>
        <strain evidence="17">cv. AL8/78</strain>
    </source>
</reference>
<evidence type="ECO:0000256" key="14">
    <source>
        <dbReference type="SAM" id="Phobius"/>
    </source>
</evidence>
<evidence type="ECO:0000256" key="5">
    <source>
        <dbReference type="ARBA" id="ARBA00022679"/>
    </source>
</evidence>
<evidence type="ECO:0000256" key="9">
    <source>
        <dbReference type="ARBA" id="ARBA00022786"/>
    </source>
</evidence>
<comment type="subcellular location">
    <subcellularLocation>
        <location evidence="2">Membrane</location>
        <topology evidence="2">Single-pass membrane protein</topology>
    </subcellularLocation>
</comment>
<keyword evidence="10" id="KW-0862">Zinc</keyword>
<dbReference type="STRING" id="200361.A0A453DRN4"/>
<keyword evidence="17" id="KW-1185">Reference proteome</keyword>
<keyword evidence="6 14" id="KW-0812">Transmembrane</keyword>
<dbReference type="PROSITE" id="PS50089">
    <property type="entry name" value="ZF_RING_2"/>
    <property type="match status" value="1"/>
</dbReference>
<comment type="catalytic activity">
    <reaction evidence="1">
        <text>S-ubiquitinyl-[E2 ubiquitin-conjugating enzyme]-L-cysteine + [acceptor protein]-L-lysine = [E2 ubiquitin-conjugating enzyme]-L-cysteine + N(6)-ubiquitinyl-[acceptor protein]-L-lysine.</text>
        <dbReference type="EC" id="2.3.2.27"/>
    </reaction>
</comment>
<feature type="transmembrane region" description="Helical" evidence="14">
    <location>
        <begin position="12"/>
        <end position="34"/>
    </location>
</feature>
<evidence type="ECO:0000256" key="13">
    <source>
        <dbReference type="PROSITE-ProRule" id="PRU00175"/>
    </source>
</evidence>
<keyword evidence="11 14" id="KW-1133">Transmembrane helix</keyword>
<evidence type="ECO:0000256" key="8">
    <source>
        <dbReference type="ARBA" id="ARBA00022771"/>
    </source>
</evidence>
<dbReference type="SMART" id="SM00184">
    <property type="entry name" value="RING"/>
    <property type="match status" value="1"/>
</dbReference>
<dbReference type="Gramene" id="AET3Gv20048600.1">
    <property type="protein sequence ID" value="AET3Gv20048600.1"/>
    <property type="gene ID" value="AET3Gv20048600"/>
</dbReference>
<dbReference type="EnsemblPlants" id="AET3Gv20048600.1">
    <property type="protein sequence ID" value="AET3Gv20048600.1"/>
    <property type="gene ID" value="AET3Gv20048600"/>
</dbReference>
<feature type="domain" description="RING-type" evidence="15">
    <location>
        <begin position="78"/>
        <end position="120"/>
    </location>
</feature>
<name>A0A453DRN4_AEGTS</name>
<evidence type="ECO:0000256" key="12">
    <source>
        <dbReference type="ARBA" id="ARBA00023136"/>
    </source>
</evidence>
<evidence type="ECO:0000256" key="10">
    <source>
        <dbReference type="ARBA" id="ARBA00022833"/>
    </source>
</evidence>
<reference evidence="16" key="3">
    <citation type="journal article" date="2017" name="Nature">
        <title>Genome sequence of the progenitor of the wheat D genome Aegilops tauschii.</title>
        <authorList>
            <person name="Luo M.C."/>
            <person name="Gu Y.Q."/>
            <person name="Puiu D."/>
            <person name="Wang H."/>
            <person name="Twardziok S.O."/>
            <person name="Deal K.R."/>
            <person name="Huo N."/>
            <person name="Zhu T."/>
            <person name="Wang L."/>
            <person name="Wang Y."/>
            <person name="McGuire P.E."/>
            <person name="Liu S."/>
            <person name="Long H."/>
            <person name="Ramasamy R.K."/>
            <person name="Rodriguez J.C."/>
            <person name="Van S.L."/>
            <person name="Yuan L."/>
            <person name="Wang Z."/>
            <person name="Xia Z."/>
            <person name="Xiao L."/>
            <person name="Anderson O.D."/>
            <person name="Ouyang S."/>
            <person name="Liang Y."/>
            <person name="Zimin A.V."/>
            <person name="Pertea G."/>
            <person name="Qi P."/>
            <person name="Bennetzen J.L."/>
            <person name="Dai X."/>
            <person name="Dawson M.W."/>
            <person name="Muller H.G."/>
            <person name="Kugler K."/>
            <person name="Rivarola-Duarte L."/>
            <person name="Spannagl M."/>
            <person name="Mayer K.F.X."/>
            <person name="Lu F.H."/>
            <person name="Bevan M.W."/>
            <person name="Leroy P."/>
            <person name="Li P."/>
            <person name="You F.M."/>
            <person name="Sun Q."/>
            <person name="Liu Z."/>
            <person name="Lyons E."/>
            <person name="Wicker T."/>
            <person name="Salzberg S.L."/>
            <person name="Devos K.M."/>
            <person name="Dvorak J."/>
        </authorList>
    </citation>
    <scope>NUCLEOTIDE SEQUENCE [LARGE SCALE GENOMIC DNA]</scope>
    <source>
        <strain evidence="16">cv. AL8/78</strain>
    </source>
</reference>
<dbReference type="GO" id="GO:0061630">
    <property type="term" value="F:ubiquitin protein ligase activity"/>
    <property type="evidence" value="ECO:0007669"/>
    <property type="project" value="UniProtKB-EC"/>
</dbReference>
<dbReference type="InterPro" id="IPR013083">
    <property type="entry name" value="Znf_RING/FYVE/PHD"/>
</dbReference>
<dbReference type="Proteomes" id="UP000015105">
    <property type="component" value="Chromosome 3D"/>
</dbReference>